<keyword evidence="5 15" id="KW-0831">Ubiquinone biosynthesis</keyword>
<dbReference type="GO" id="GO:0008299">
    <property type="term" value="P:isoprenoid biosynthetic process"/>
    <property type="evidence" value="ECO:0007669"/>
    <property type="project" value="UniProtKB-UniRule"/>
</dbReference>
<evidence type="ECO:0000256" key="11">
    <source>
        <dbReference type="ARBA" id="ARBA00023229"/>
    </source>
</evidence>
<comment type="catalytic activity">
    <reaction evidence="12">
        <text>all-trans-decaprenyl diphosphate + 4-hydroxybenzoate = 4-hydroxy-3-(all-trans-decaprenyl)benzoate + diphosphate</text>
        <dbReference type="Rhea" id="RHEA:44564"/>
        <dbReference type="ChEBI" id="CHEBI:17879"/>
        <dbReference type="ChEBI" id="CHEBI:33019"/>
        <dbReference type="ChEBI" id="CHEBI:60721"/>
        <dbReference type="ChEBI" id="CHEBI:84503"/>
        <dbReference type="EC" id="2.5.1.39"/>
    </reaction>
    <physiologicalReaction direction="left-to-right" evidence="12">
        <dbReference type="Rhea" id="RHEA:44565"/>
    </physiologicalReaction>
</comment>
<comment type="catalytic activity">
    <reaction evidence="13">
        <text>all-trans-nonaprenyl diphosphate + 4-hydroxybenzoate = 4-hydroxy-3-(all-trans-nonaprenyl)benzoate + diphosphate</text>
        <dbReference type="Rhea" id="RHEA:17709"/>
        <dbReference type="ChEBI" id="CHEBI:17879"/>
        <dbReference type="ChEBI" id="CHEBI:33019"/>
        <dbReference type="ChEBI" id="CHEBI:58391"/>
        <dbReference type="ChEBI" id="CHEBI:84502"/>
        <dbReference type="EC" id="2.5.1.39"/>
    </reaction>
    <physiologicalReaction direction="left-to-right" evidence="13">
        <dbReference type="Rhea" id="RHEA:17710"/>
    </physiologicalReaction>
</comment>
<dbReference type="InterPro" id="IPR039653">
    <property type="entry name" value="Prenyltransferase"/>
</dbReference>
<evidence type="ECO:0000256" key="1">
    <source>
        <dbReference type="ARBA" id="ARBA00001946"/>
    </source>
</evidence>
<dbReference type="GO" id="GO:0006744">
    <property type="term" value="P:ubiquinone biosynthetic process"/>
    <property type="evidence" value="ECO:0007669"/>
    <property type="project" value="UniProtKB-UniRule"/>
</dbReference>
<organism evidence="16 17">
    <name type="scientific">Gryllus longicercus</name>
    <dbReference type="NCBI Taxonomy" id="2509291"/>
    <lineage>
        <taxon>Eukaryota</taxon>
        <taxon>Metazoa</taxon>
        <taxon>Ecdysozoa</taxon>
        <taxon>Arthropoda</taxon>
        <taxon>Hexapoda</taxon>
        <taxon>Insecta</taxon>
        <taxon>Pterygota</taxon>
        <taxon>Neoptera</taxon>
        <taxon>Polyneoptera</taxon>
        <taxon>Orthoptera</taxon>
        <taxon>Ensifera</taxon>
        <taxon>Gryllidea</taxon>
        <taxon>Grylloidea</taxon>
        <taxon>Gryllidae</taxon>
        <taxon>Gryllinae</taxon>
        <taxon>Gryllus</taxon>
    </lineage>
</organism>
<dbReference type="GO" id="GO:0005743">
    <property type="term" value="C:mitochondrial inner membrane"/>
    <property type="evidence" value="ECO:0007669"/>
    <property type="project" value="UniProtKB-SubCell"/>
</dbReference>
<comment type="cofactor">
    <cofactor evidence="1 15">
        <name>Mg(2+)</name>
        <dbReference type="ChEBI" id="CHEBI:18420"/>
    </cofactor>
</comment>
<evidence type="ECO:0000256" key="9">
    <source>
        <dbReference type="ARBA" id="ARBA00022989"/>
    </source>
</evidence>
<comment type="caution">
    <text evidence="16">The sequence shown here is derived from an EMBL/GenBank/DDBJ whole genome shotgun (WGS) entry which is preliminary data.</text>
</comment>
<accession>A0AAN9VY11</accession>
<proteinExistence type="inferred from homology"/>
<keyword evidence="6 15" id="KW-0812">Transmembrane</keyword>
<dbReference type="InterPro" id="IPR006370">
    <property type="entry name" value="HB_polyprenyltransferase-like"/>
</dbReference>
<dbReference type="GO" id="GO:0008412">
    <property type="term" value="F:4-hydroxybenzoate polyprenyltransferase activity"/>
    <property type="evidence" value="ECO:0007669"/>
    <property type="project" value="UniProtKB-EC"/>
</dbReference>
<dbReference type="Pfam" id="PF01040">
    <property type="entry name" value="UbiA"/>
    <property type="match status" value="1"/>
</dbReference>
<dbReference type="InterPro" id="IPR044878">
    <property type="entry name" value="UbiA_sf"/>
</dbReference>
<comment type="subcellular location">
    <subcellularLocation>
        <location evidence="2">Membrane</location>
        <topology evidence="2">Multi-pass membrane protein</topology>
    </subcellularLocation>
    <subcellularLocation>
        <location evidence="15">Mitochondrion inner membrane</location>
        <topology evidence="15">Multi-pass membrane protein</topology>
        <orientation evidence="15">Matrix side</orientation>
    </subcellularLocation>
</comment>
<dbReference type="PANTHER" id="PTHR11048">
    <property type="entry name" value="PRENYLTRANSFERASES"/>
    <property type="match status" value="1"/>
</dbReference>
<keyword evidence="10 15" id="KW-0472">Membrane</keyword>
<dbReference type="NCBIfam" id="TIGR01474">
    <property type="entry name" value="ubiA_proteo"/>
    <property type="match status" value="1"/>
</dbReference>
<dbReference type="InterPro" id="IPR030470">
    <property type="entry name" value="UbiA_prenylTrfase_CS"/>
</dbReference>
<keyword evidence="8" id="KW-0809">Transit peptide</keyword>
<dbReference type="AlphaFoldDB" id="A0AAN9VY11"/>
<evidence type="ECO:0000256" key="4">
    <source>
        <dbReference type="ARBA" id="ARBA00022679"/>
    </source>
</evidence>
<evidence type="ECO:0000256" key="14">
    <source>
        <dbReference type="ARBA" id="ARBA00051182"/>
    </source>
</evidence>
<dbReference type="EMBL" id="JAZDUA010000061">
    <property type="protein sequence ID" value="KAK7870275.1"/>
    <property type="molecule type" value="Genomic_DNA"/>
</dbReference>
<dbReference type="PROSITE" id="PS00943">
    <property type="entry name" value="UBIA"/>
    <property type="match status" value="1"/>
</dbReference>
<feature type="transmembrane region" description="Helical" evidence="15">
    <location>
        <begin position="197"/>
        <end position="216"/>
    </location>
</feature>
<keyword evidence="7 15" id="KW-0999">Mitochondrion inner membrane</keyword>
<evidence type="ECO:0000256" key="5">
    <source>
        <dbReference type="ARBA" id="ARBA00022688"/>
    </source>
</evidence>
<comment type="similarity">
    <text evidence="3 15">Belongs to the UbiA prenyltransferase family.</text>
</comment>
<feature type="transmembrane region" description="Helical" evidence="15">
    <location>
        <begin position="154"/>
        <end position="176"/>
    </location>
</feature>
<dbReference type="EC" id="2.5.1.39" evidence="15"/>
<dbReference type="CDD" id="cd13959">
    <property type="entry name" value="PT_UbiA_COQ2"/>
    <property type="match status" value="1"/>
</dbReference>
<dbReference type="FunFam" id="1.20.120.1780:FF:000001">
    <property type="entry name" value="4-hydroxybenzoate octaprenyltransferase"/>
    <property type="match status" value="1"/>
</dbReference>
<dbReference type="Gene3D" id="1.10.357.140">
    <property type="entry name" value="UbiA prenyltransferase"/>
    <property type="match status" value="1"/>
</dbReference>
<keyword evidence="15" id="KW-0496">Mitochondrion</keyword>
<evidence type="ECO:0000256" key="15">
    <source>
        <dbReference type="HAMAP-Rule" id="MF_03189"/>
    </source>
</evidence>
<dbReference type="InterPro" id="IPR000537">
    <property type="entry name" value="UbiA_prenyltransferase"/>
</dbReference>
<evidence type="ECO:0000256" key="2">
    <source>
        <dbReference type="ARBA" id="ARBA00004141"/>
    </source>
</evidence>
<dbReference type="PANTHER" id="PTHR11048:SF28">
    <property type="entry name" value="4-HYDROXYBENZOATE POLYPRENYLTRANSFERASE, MITOCHONDRIAL"/>
    <property type="match status" value="1"/>
</dbReference>
<keyword evidence="17" id="KW-1185">Reference proteome</keyword>
<sequence>MCVIDLRVYVWGQSSYIEITMERARCLFLKTHVMRLFAISSSYQNTCICVANLLPKRMSPYTCLSVPKYPSLCEQWREFHVCTTQCNKPVCSSPSRRSVKSVAASIVDNTPLSIQPYMKLMRIDRPIGSWLLFWPCGWSIAMAASSNAFLDFKSLALCGFGAFIMRGAGCTINDMWDKDIDSKVARTKDRPLVSGAVSMKDALIFLSGQLGLGLIVLLQFNWYTILLGASSMGLVVLYPLMKRVIHWPQLVLGMTFNWGALLGWSAVHGSCNWTVCAPLYAAGVSWTIIYDTIYAHQDKADDLLLGIKSTAIKFGDHTKQWLSGFACTMLGGLVLAGISSQQTWPYYAAVGVASLHISNQILTLDVNNPSDCSSKFVSNKHVGLLLFCGIVASYLLKLNENKSRKESGNISETKVQLNIC</sequence>
<comment type="function">
    <text evidence="15">Catalyzes the prenylation of para-hydroxybenzoate (PHB) with an all-trans polyprenyl group. Mediates the second step in the final reaction sequence of coenzyme Q (CoQ) biosynthesis, which is the condensation of the polyisoprenoid side chain with PHB, generating the first membrane-bound Q intermediate.</text>
</comment>
<keyword evidence="4 15" id="KW-0808">Transferase</keyword>
<reference evidence="16 17" key="1">
    <citation type="submission" date="2024-03" db="EMBL/GenBank/DDBJ databases">
        <title>The genome assembly and annotation of the cricket Gryllus longicercus Weissman &amp; Gray.</title>
        <authorList>
            <person name="Szrajer S."/>
            <person name="Gray D."/>
            <person name="Ylla G."/>
        </authorList>
    </citation>
    <scope>NUCLEOTIDE SEQUENCE [LARGE SCALE GENOMIC DNA]</scope>
    <source>
        <strain evidence="16">DAG 2021-001</strain>
        <tissue evidence="16">Whole body minus gut</tissue>
    </source>
</reference>
<feature type="transmembrane region" description="Helical" evidence="15">
    <location>
        <begin position="127"/>
        <end position="148"/>
    </location>
</feature>
<evidence type="ECO:0000256" key="12">
    <source>
        <dbReference type="ARBA" id="ARBA00049890"/>
    </source>
</evidence>
<name>A0AAN9VY11_9ORTH</name>
<gene>
    <name evidence="15" type="primary">coq2</name>
    <name evidence="16" type="ORF">R5R35_001003</name>
</gene>
<feature type="transmembrane region" description="Helical" evidence="15">
    <location>
        <begin position="376"/>
        <end position="396"/>
    </location>
</feature>
<evidence type="ECO:0000313" key="16">
    <source>
        <dbReference type="EMBL" id="KAK7870275.1"/>
    </source>
</evidence>
<protein>
    <recommendedName>
        <fullName evidence="15">4-hydroxybenzoate polyprenyltransferase, mitochondrial</fullName>
        <shortName evidence="15">4-HB polyprenyltransferase</shortName>
        <ecNumber evidence="15">2.5.1.39</ecNumber>
    </recommendedName>
    <alternativeName>
        <fullName evidence="15">Para-hydroxybenzoate--polyprenyltransferase</fullName>
        <shortName evidence="15">PHB:PPT</shortName>
        <shortName evidence="15">PHB:polyprenyltransferase</shortName>
    </alternativeName>
</protein>
<keyword evidence="9 15" id="KW-1133">Transmembrane helix</keyword>
<dbReference type="HAMAP" id="MF_01635">
    <property type="entry name" value="UbiA"/>
    <property type="match status" value="1"/>
</dbReference>
<comment type="pathway">
    <text evidence="15">Cofactor biosynthesis; ubiquinone biosynthesis.</text>
</comment>
<evidence type="ECO:0000256" key="8">
    <source>
        <dbReference type="ARBA" id="ARBA00022946"/>
    </source>
</evidence>
<evidence type="ECO:0000313" key="17">
    <source>
        <dbReference type="Proteomes" id="UP001378592"/>
    </source>
</evidence>
<evidence type="ECO:0000256" key="13">
    <source>
        <dbReference type="ARBA" id="ARBA00050454"/>
    </source>
</evidence>
<dbReference type="FunFam" id="1.10.357.140:FF:000003">
    <property type="entry name" value="4-hydroxybenzoate polyprenyltransferase, mitochondrial"/>
    <property type="match status" value="1"/>
</dbReference>
<evidence type="ECO:0000256" key="3">
    <source>
        <dbReference type="ARBA" id="ARBA00005985"/>
    </source>
</evidence>
<feature type="transmembrane region" description="Helical" evidence="15">
    <location>
        <begin position="321"/>
        <end position="338"/>
    </location>
</feature>
<evidence type="ECO:0000256" key="10">
    <source>
        <dbReference type="ARBA" id="ARBA00023136"/>
    </source>
</evidence>
<comment type="catalytic activity">
    <reaction evidence="14">
        <text>an all-trans-polyprenyl diphosphate + 4-hydroxybenzoate = a 4-hydroxy-3-(all-trans-polyprenyl)benzoate + diphosphate</text>
        <dbReference type="Rhea" id="RHEA:44504"/>
        <dbReference type="Rhea" id="RHEA-COMP:9514"/>
        <dbReference type="Rhea" id="RHEA-COMP:9564"/>
        <dbReference type="ChEBI" id="CHEBI:17879"/>
        <dbReference type="ChEBI" id="CHEBI:33019"/>
        <dbReference type="ChEBI" id="CHEBI:58914"/>
        <dbReference type="ChEBI" id="CHEBI:78396"/>
        <dbReference type="EC" id="2.5.1.39"/>
    </reaction>
    <physiologicalReaction direction="left-to-right" evidence="14">
        <dbReference type="Rhea" id="RHEA:44505"/>
    </physiologicalReaction>
</comment>
<dbReference type="Proteomes" id="UP001378592">
    <property type="component" value="Unassembled WGS sequence"/>
</dbReference>
<evidence type="ECO:0000256" key="7">
    <source>
        <dbReference type="ARBA" id="ARBA00022792"/>
    </source>
</evidence>
<evidence type="ECO:0000256" key="6">
    <source>
        <dbReference type="ARBA" id="ARBA00022692"/>
    </source>
</evidence>
<keyword evidence="11 15" id="KW-0414">Isoprene biosynthesis</keyword>